<keyword evidence="3" id="KW-1185">Reference proteome</keyword>
<dbReference type="InterPro" id="IPR023159">
    <property type="entry name" value="SO1590-like_sf"/>
</dbReference>
<name>A0ABW7H8P4_9BURK</name>
<dbReference type="Proteomes" id="UP001606134">
    <property type="component" value="Unassembled WGS sequence"/>
</dbReference>
<organism evidence="2 3">
    <name type="scientific">Pelomonas candidula</name>
    <dbReference type="NCBI Taxonomy" id="3299025"/>
    <lineage>
        <taxon>Bacteria</taxon>
        <taxon>Pseudomonadati</taxon>
        <taxon>Pseudomonadota</taxon>
        <taxon>Betaproteobacteria</taxon>
        <taxon>Burkholderiales</taxon>
        <taxon>Sphaerotilaceae</taxon>
        <taxon>Roseateles</taxon>
    </lineage>
</organism>
<gene>
    <name evidence="2" type="ORF">ACG04R_05875</name>
</gene>
<protein>
    <submittedName>
        <fullName evidence="2">DUF3224 domain-containing protein</fullName>
    </submittedName>
</protein>
<accession>A0ABW7H8P4</accession>
<dbReference type="Pfam" id="PF11528">
    <property type="entry name" value="DUF3224"/>
    <property type="match status" value="1"/>
</dbReference>
<proteinExistence type="predicted"/>
<dbReference type="Gene3D" id="2.40.350.10">
    <property type="entry name" value="SO1590-like"/>
    <property type="match status" value="1"/>
</dbReference>
<dbReference type="SUPFAM" id="SSF159238">
    <property type="entry name" value="SO1590-like"/>
    <property type="match status" value="1"/>
</dbReference>
<evidence type="ECO:0000313" key="3">
    <source>
        <dbReference type="Proteomes" id="UP001606134"/>
    </source>
</evidence>
<comment type="caution">
    <text evidence="2">The sequence shown here is derived from an EMBL/GenBank/DDBJ whole genome shotgun (WGS) entry which is preliminary data.</text>
</comment>
<evidence type="ECO:0000256" key="1">
    <source>
        <dbReference type="SAM" id="MobiDB-lite"/>
    </source>
</evidence>
<dbReference type="EMBL" id="JBIGIC010000002">
    <property type="protein sequence ID" value="MFG6486192.1"/>
    <property type="molecule type" value="Genomic_DNA"/>
</dbReference>
<dbReference type="RefSeq" id="WP_394407163.1">
    <property type="nucleotide sequence ID" value="NZ_JBIGIC010000002.1"/>
</dbReference>
<evidence type="ECO:0000313" key="2">
    <source>
        <dbReference type="EMBL" id="MFG6486192.1"/>
    </source>
</evidence>
<dbReference type="InterPro" id="IPR021607">
    <property type="entry name" value="DUF3224"/>
</dbReference>
<sequence>MTTISGEFSVGMTGRDGEAESPAIGRMLLDKHYRGELQAHGAGQMLATHGAAAGSAAYVALETVTGTLQGREGSFALVHRGLMARGTPSLEIGVVPDSGTGALAGLAGRMTIRVEGHQHFYDFEFTLPDA</sequence>
<reference evidence="2 3" key="1">
    <citation type="submission" date="2024-08" db="EMBL/GenBank/DDBJ databases">
        <authorList>
            <person name="Lu H."/>
        </authorList>
    </citation>
    <scope>NUCLEOTIDE SEQUENCE [LARGE SCALE GENOMIC DNA]</scope>
    <source>
        <strain evidence="2 3">BYS78W</strain>
    </source>
</reference>
<feature type="region of interest" description="Disordered" evidence="1">
    <location>
        <begin position="1"/>
        <end position="21"/>
    </location>
</feature>